<evidence type="ECO:0000313" key="2">
    <source>
        <dbReference type="Proteomes" id="UP000595814"/>
    </source>
</evidence>
<keyword evidence="1" id="KW-0436">Ligase</keyword>
<accession>A0AC61MWD0</accession>
<name>A0AC61MWD0_9FIRM</name>
<reference evidence="1 2" key="1">
    <citation type="journal article" date="2022" name="Int. J. Syst. Evol. Microbiol.">
        <title>Miniphocaeibacter halophilus sp. nov., an ammonium-tolerant acetate-producing bacterium isolated from a biogas system.</title>
        <authorList>
            <person name="Schnurer A."/>
            <person name="Singh A."/>
            <person name="Bi S."/>
            <person name="Qiao W."/>
            <person name="Westerholm M."/>
        </authorList>
    </citation>
    <scope>NUCLEOTIDE SEQUENCE [LARGE SCALE GENOMIC DNA]</scope>
    <source>
        <strain evidence="1 2">AMB_01</strain>
    </source>
</reference>
<gene>
    <name evidence="1" type="primary">accC</name>
    <name evidence="1" type="ORF">JFY71_01035</name>
</gene>
<dbReference type="Proteomes" id="UP000595814">
    <property type="component" value="Chromosome"/>
</dbReference>
<proteinExistence type="predicted"/>
<sequence length="457" mass="50812">MFKRVLIANRGEIAIRIIRACRELGIEAVSVYSTADKDQLHVKLADYAICIGSAKSSDSYLNTDNIISAALSMNCDAIHPGYGFLSENADFVKIVEAYGMKFIGPSSEVISLMGDKAKARELMIKNNIPTVPGSDGVVNTIEEAVEICEKIGFPVLIKAAAGGGGRGMRRVFSMEDLSTEYTNAKTEAINCFGNGDMYIEKLVINPKHIEFQIIADSFGNTIHLGDRDCSIQRRNQKMIEEAPSVFLDDATREKMGLVAVKAAKACNYENAGTIEFVVDENKNFYFIEMNTRIQVEHPVTEMVTGVDLVKEQLRVASGLHLSKEQKDIKLDGYAIECRINAENPMENFSPSAGTVDFFYAPGGMNTRFDSFLYNGCPISPFYDSMIGKIIVKGSTRLEAIKKMRRAIEETFIEGINTNLGFQYTILFDKDFVRGNFNTGYLSDKMNCLLDRMRLVED</sequence>
<protein>
    <submittedName>
        <fullName evidence="1">Acetyl-CoA carboxylase biotin carboxylase subunit</fullName>
        <ecNumber evidence="1">6.3.4.14</ecNumber>
    </submittedName>
</protein>
<evidence type="ECO:0000313" key="1">
    <source>
        <dbReference type="EMBL" id="QQK08149.1"/>
    </source>
</evidence>
<organism evidence="1 2">
    <name type="scientific">Miniphocaeibacter halophilus</name>
    <dbReference type="NCBI Taxonomy" id="2931922"/>
    <lineage>
        <taxon>Bacteria</taxon>
        <taxon>Bacillati</taxon>
        <taxon>Bacillota</taxon>
        <taxon>Tissierellia</taxon>
        <taxon>Tissierellales</taxon>
        <taxon>Peptoniphilaceae</taxon>
        <taxon>Miniphocaeibacter</taxon>
    </lineage>
</organism>
<keyword evidence="2" id="KW-1185">Reference proteome</keyword>
<dbReference type="EMBL" id="CP066744">
    <property type="protein sequence ID" value="QQK08149.1"/>
    <property type="molecule type" value="Genomic_DNA"/>
</dbReference>
<dbReference type="EC" id="6.3.4.14" evidence="1"/>